<proteinExistence type="predicted"/>
<evidence type="ECO:0000313" key="2">
    <source>
        <dbReference type="Proteomes" id="UP000269499"/>
    </source>
</evidence>
<protein>
    <submittedName>
        <fullName evidence="1">Uncharacterized protein</fullName>
    </submittedName>
</protein>
<dbReference type="EMBL" id="QMRA01000149">
    <property type="protein sequence ID" value="RLE51803.1"/>
    <property type="molecule type" value="Genomic_DNA"/>
</dbReference>
<name>A0A497EWQ3_9CREN</name>
<dbReference type="AlphaFoldDB" id="A0A497EWQ3"/>
<dbReference type="Proteomes" id="UP000269499">
    <property type="component" value="Unassembled WGS sequence"/>
</dbReference>
<reference evidence="1 2" key="1">
    <citation type="submission" date="2018-06" db="EMBL/GenBank/DDBJ databases">
        <title>Extensive metabolic versatility and redundancy in microbially diverse, dynamic hydrothermal sediments.</title>
        <authorList>
            <person name="Dombrowski N."/>
            <person name="Teske A."/>
            <person name="Baker B.J."/>
        </authorList>
    </citation>
    <scope>NUCLEOTIDE SEQUENCE [LARGE SCALE GENOMIC DNA]</scope>
    <source>
        <strain evidence="1">B20_G2</strain>
    </source>
</reference>
<organism evidence="1 2">
    <name type="scientific">Thermoproteota archaeon</name>
    <dbReference type="NCBI Taxonomy" id="2056631"/>
    <lineage>
        <taxon>Archaea</taxon>
        <taxon>Thermoproteota</taxon>
    </lineage>
</organism>
<gene>
    <name evidence="1" type="ORF">DRJ26_05395</name>
</gene>
<accession>A0A497EWQ3</accession>
<comment type="caution">
    <text evidence="1">The sequence shown here is derived from an EMBL/GenBank/DDBJ whole genome shotgun (WGS) entry which is preliminary data.</text>
</comment>
<evidence type="ECO:0000313" key="1">
    <source>
        <dbReference type="EMBL" id="RLE51803.1"/>
    </source>
</evidence>
<sequence length="87" mass="9804">MVKDRELISRLAVLQESVNGILVEISNIRTAISSITEKLEDLDRIEQIVAELAGLKLEISALKSLINMLLSLNLALKLEKKMRFDKL</sequence>